<protein>
    <recommendedName>
        <fullName evidence="3">Outer membrane protein beta-barrel domain-containing protein</fullName>
    </recommendedName>
</protein>
<dbReference type="AlphaFoldDB" id="I4B257"/>
<organism evidence="1 2">
    <name type="scientific">Turneriella parva (strain ATCC BAA-1111 / DSM 21527 / NCTC 11395 / H)</name>
    <name type="common">Leptospira parva</name>
    <dbReference type="NCBI Taxonomy" id="869212"/>
    <lineage>
        <taxon>Bacteria</taxon>
        <taxon>Pseudomonadati</taxon>
        <taxon>Spirochaetota</taxon>
        <taxon>Spirochaetia</taxon>
        <taxon>Leptospirales</taxon>
        <taxon>Leptospiraceae</taxon>
        <taxon>Turneriella</taxon>
    </lineage>
</organism>
<dbReference type="HOGENOM" id="CLU_1395784_0_0_12"/>
<gene>
    <name evidence="1" type="ordered locus">Turpa_0713</name>
</gene>
<dbReference type="InterPro" id="IPR011250">
    <property type="entry name" value="OMP/PagP_B-barrel"/>
</dbReference>
<dbReference type="Proteomes" id="UP000006048">
    <property type="component" value="Chromosome"/>
</dbReference>
<keyword evidence="2" id="KW-1185">Reference proteome</keyword>
<evidence type="ECO:0000313" key="1">
    <source>
        <dbReference type="EMBL" id="AFM11364.1"/>
    </source>
</evidence>
<dbReference type="STRING" id="869212.Turpa_0713"/>
<sequence length="195" mass="21406">MISRNIFRLLILCILVPTAISAEAVFLKLGYGGIWQFYEEPLPASTPLSSGASASTGQKANAVGQGDRFALGFDLKLTKQHAFSGALETDLAFTHRSLALGGLAYKWFPFDWYNAPFVGAGIDYFGISLGTANVVDRFGLHLAYGLNIQFPENIYLIVDFKNVFFDAVSNQVGTERYTHFLILTASFAYRIPVGD</sequence>
<dbReference type="RefSeq" id="WP_014801882.1">
    <property type="nucleotide sequence ID" value="NC_018020.1"/>
</dbReference>
<accession>I4B257</accession>
<proteinExistence type="predicted"/>
<name>I4B257_TURPD</name>
<reference evidence="1 2" key="1">
    <citation type="submission" date="2012-06" db="EMBL/GenBank/DDBJ databases">
        <title>The complete chromosome of genome of Turneriella parva DSM 21527.</title>
        <authorList>
            <consortium name="US DOE Joint Genome Institute (JGI-PGF)"/>
            <person name="Lucas S."/>
            <person name="Han J."/>
            <person name="Lapidus A."/>
            <person name="Bruce D."/>
            <person name="Goodwin L."/>
            <person name="Pitluck S."/>
            <person name="Peters L."/>
            <person name="Kyrpides N."/>
            <person name="Mavromatis K."/>
            <person name="Ivanova N."/>
            <person name="Mikhailova N."/>
            <person name="Chertkov O."/>
            <person name="Detter J.C."/>
            <person name="Tapia R."/>
            <person name="Han C."/>
            <person name="Land M."/>
            <person name="Hauser L."/>
            <person name="Markowitz V."/>
            <person name="Cheng J.-F."/>
            <person name="Hugenholtz P."/>
            <person name="Woyke T."/>
            <person name="Wu D."/>
            <person name="Gronow S."/>
            <person name="Wellnitz S."/>
            <person name="Brambilla E."/>
            <person name="Klenk H.-P."/>
            <person name="Eisen J.A."/>
        </authorList>
    </citation>
    <scope>NUCLEOTIDE SEQUENCE [LARGE SCALE GENOMIC DNA]</scope>
    <source>
        <strain evidence="2">ATCC BAA-1111 / DSM 21527 / NCTC 11395 / H</strain>
    </source>
</reference>
<evidence type="ECO:0000313" key="2">
    <source>
        <dbReference type="Proteomes" id="UP000006048"/>
    </source>
</evidence>
<dbReference type="KEGG" id="tpx:Turpa_0713"/>
<dbReference type="EMBL" id="CP002959">
    <property type="protein sequence ID" value="AFM11364.1"/>
    <property type="molecule type" value="Genomic_DNA"/>
</dbReference>
<evidence type="ECO:0008006" key="3">
    <source>
        <dbReference type="Google" id="ProtNLM"/>
    </source>
</evidence>
<dbReference type="SUPFAM" id="SSF56925">
    <property type="entry name" value="OMPA-like"/>
    <property type="match status" value="1"/>
</dbReference>